<sequence>MDPVPPDQTSTPAIPLACNLLAIDPAHRLTHLTAGSVLFQTMAQESHALPDGLAFRFAADVYDEVTAFIAQERRCCPFFHFQLDVAPDSGPLWLRITGASGVKAVLIAGLEGMLAPTKSPRSSAGDIQR</sequence>
<dbReference type="EMBL" id="BAABRU010000069">
    <property type="protein sequence ID" value="GAA5531583.1"/>
    <property type="molecule type" value="Genomic_DNA"/>
</dbReference>
<evidence type="ECO:0000313" key="2">
    <source>
        <dbReference type="Proteomes" id="UP001428290"/>
    </source>
</evidence>
<name>A0ABP9X9Q4_9CHLR</name>
<organism evidence="1 2">
    <name type="scientific">Herpetosiphon gulosus</name>
    <dbReference type="NCBI Taxonomy" id="1973496"/>
    <lineage>
        <taxon>Bacteria</taxon>
        <taxon>Bacillati</taxon>
        <taxon>Chloroflexota</taxon>
        <taxon>Chloroflexia</taxon>
        <taxon>Herpetosiphonales</taxon>
        <taxon>Herpetosiphonaceae</taxon>
        <taxon>Herpetosiphon</taxon>
    </lineage>
</organism>
<proteinExistence type="predicted"/>
<evidence type="ECO:0000313" key="1">
    <source>
        <dbReference type="EMBL" id="GAA5531583.1"/>
    </source>
</evidence>
<reference evidence="1 2" key="1">
    <citation type="submission" date="2024-02" db="EMBL/GenBank/DDBJ databases">
        <title>Herpetosiphon gulosus NBRC 112829.</title>
        <authorList>
            <person name="Ichikawa N."/>
            <person name="Katano-Makiyama Y."/>
            <person name="Hidaka K."/>
        </authorList>
    </citation>
    <scope>NUCLEOTIDE SEQUENCE [LARGE SCALE GENOMIC DNA]</scope>
    <source>
        <strain evidence="1 2">NBRC 112829</strain>
    </source>
</reference>
<dbReference type="Proteomes" id="UP001428290">
    <property type="component" value="Unassembled WGS sequence"/>
</dbReference>
<keyword evidence="2" id="KW-1185">Reference proteome</keyword>
<accession>A0ABP9X9Q4</accession>
<gene>
    <name evidence="1" type="ORF">Hgul01_05408</name>
</gene>
<comment type="caution">
    <text evidence="1">The sequence shown here is derived from an EMBL/GenBank/DDBJ whole genome shotgun (WGS) entry which is preliminary data.</text>
</comment>
<dbReference type="RefSeq" id="WP_110513297.1">
    <property type="nucleotide sequence ID" value="NZ_BAABRU010000069.1"/>
</dbReference>
<protein>
    <submittedName>
        <fullName evidence="1">Uncharacterized protein</fullName>
    </submittedName>
</protein>